<dbReference type="Proteomes" id="UP000315525">
    <property type="component" value="Unassembled WGS sequence"/>
</dbReference>
<dbReference type="InterPro" id="IPR005227">
    <property type="entry name" value="YqgF"/>
</dbReference>
<name>A0A523UXM3_UNCT6</name>
<dbReference type="AlphaFoldDB" id="A0A523UXM3"/>
<reference evidence="7 8" key="1">
    <citation type="submission" date="2019-03" db="EMBL/GenBank/DDBJ databases">
        <title>Metabolic potential of uncultured bacteria and archaea associated with petroleum seepage in deep-sea sediments.</title>
        <authorList>
            <person name="Dong X."/>
            <person name="Hubert C."/>
        </authorList>
    </citation>
    <scope>NUCLEOTIDE SEQUENCE [LARGE SCALE GENOMIC DNA]</scope>
    <source>
        <strain evidence="7">E44_bin18</strain>
    </source>
</reference>
<protein>
    <recommendedName>
        <fullName evidence="5">Putative pre-16S rRNA nuclease</fullName>
        <ecNumber evidence="5">3.1.-.-</ecNumber>
    </recommendedName>
</protein>
<evidence type="ECO:0000256" key="5">
    <source>
        <dbReference type="HAMAP-Rule" id="MF_00651"/>
    </source>
</evidence>
<dbReference type="Pfam" id="PF03652">
    <property type="entry name" value="RuvX"/>
    <property type="match status" value="1"/>
</dbReference>
<evidence type="ECO:0000256" key="1">
    <source>
        <dbReference type="ARBA" id="ARBA00022490"/>
    </source>
</evidence>
<evidence type="ECO:0000256" key="2">
    <source>
        <dbReference type="ARBA" id="ARBA00022517"/>
    </source>
</evidence>
<keyword evidence="1 5" id="KW-0963">Cytoplasm</keyword>
<gene>
    <name evidence="7" type="primary">ruvX</name>
    <name evidence="7" type="ORF">E3J62_02500</name>
</gene>
<sequence>MQEELEPRVLGLDVGEKRIGVAISDPLGITAQPLGVIDAETGIEKLKELIPKHEIGLIVVGHPLTLKGERGERARSVEEFARNLKTATGVPFTLVDERLSTKAAERIMREMGRKPSREKGRVDELAAVIILQSYLDGKATFKPKDSDEDV</sequence>
<keyword evidence="4 5" id="KW-0378">Hydrolase</keyword>
<keyword evidence="3 5" id="KW-0540">Nuclease</keyword>
<proteinExistence type="inferred from homology"/>
<evidence type="ECO:0000259" key="6">
    <source>
        <dbReference type="SMART" id="SM00732"/>
    </source>
</evidence>
<dbReference type="GO" id="GO:0004518">
    <property type="term" value="F:nuclease activity"/>
    <property type="evidence" value="ECO:0007669"/>
    <property type="project" value="UniProtKB-KW"/>
</dbReference>
<dbReference type="HAMAP" id="MF_00651">
    <property type="entry name" value="Nuclease_YqgF"/>
    <property type="match status" value="1"/>
</dbReference>
<evidence type="ECO:0000256" key="3">
    <source>
        <dbReference type="ARBA" id="ARBA00022722"/>
    </source>
</evidence>
<dbReference type="InterPro" id="IPR006641">
    <property type="entry name" value="YqgF/RNaseH-like_dom"/>
</dbReference>
<dbReference type="InterPro" id="IPR037027">
    <property type="entry name" value="YqgF/RNaseH-like_dom_sf"/>
</dbReference>
<dbReference type="CDD" id="cd16964">
    <property type="entry name" value="YqgF"/>
    <property type="match status" value="1"/>
</dbReference>
<feature type="domain" description="YqgF/RNase H-like" evidence="6">
    <location>
        <begin position="7"/>
        <end position="104"/>
    </location>
</feature>
<dbReference type="Gene3D" id="3.30.420.140">
    <property type="entry name" value="YqgF/RNase H-like domain"/>
    <property type="match status" value="1"/>
</dbReference>
<comment type="caution">
    <text evidence="7">The sequence shown here is derived from an EMBL/GenBank/DDBJ whole genome shotgun (WGS) entry which is preliminary data.</text>
</comment>
<organism evidence="7 8">
    <name type="scientific">candidate division TA06 bacterium</name>
    <dbReference type="NCBI Taxonomy" id="2250710"/>
    <lineage>
        <taxon>Bacteria</taxon>
        <taxon>Bacteria division TA06</taxon>
    </lineage>
</organism>
<dbReference type="EMBL" id="SOJN01000035">
    <property type="protein sequence ID" value="TET47071.1"/>
    <property type="molecule type" value="Genomic_DNA"/>
</dbReference>
<dbReference type="GO" id="GO:0005829">
    <property type="term" value="C:cytosol"/>
    <property type="evidence" value="ECO:0007669"/>
    <property type="project" value="TreeGrafter"/>
</dbReference>
<comment type="similarity">
    <text evidence="5">Belongs to the YqgF HJR family.</text>
</comment>
<dbReference type="SUPFAM" id="SSF53098">
    <property type="entry name" value="Ribonuclease H-like"/>
    <property type="match status" value="1"/>
</dbReference>
<dbReference type="SMART" id="SM00732">
    <property type="entry name" value="YqgFc"/>
    <property type="match status" value="1"/>
</dbReference>
<dbReference type="NCBIfam" id="TIGR00250">
    <property type="entry name" value="RNAse_H_YqgF"/>
    <property type="match status" value="1"/>
</dbReference>
<keyword evidence="2 5" id="KW-0690">Ribosome biogenesis</keyword>
<dbReference type="EC" id="3.1.-.-" evidence="5"/>
<dbReference type="InterPro" id="IPR012337">
    <property type="entry name" value="RNaseH-like_sf"/>
</dbReference>
<comment type="function">
    <text evidence="5">Could be a nuclease involved in processing of the 5'-end of pre-16S rRNA.</text>
</comment>
<dbReference type="GO" id="GO:0000967">
    <property type="term" value="P:rRNA 5'-end processing"/>
    <property type="evidence" value="ECO:0007669"/>
    <property type="project" value="UniProtKB-UniRule"/>
</dbReference>
<evidence type="ECO:0000313" key="8">
    <source>
        <dbReference type="Proteomes" id="UP000315525"/>
    </source>
</evidence>
<accession>A0A523UXM3</accession>
<dbReference type="PANTHER" id="PTHR33317:SF4">
    <property type="entry name" value="POLYNUCLEOTIDYL TRANSFERASE, RIBONUCLEASE H-LIKE SUPERFAMILY PROTEIN"/>
    <property type="match status" value="1"/>
</dbReference>
<evidence type="ECO:0000256" key="4">
    <source>
        <dbReference type="ARBA" id="ARBA00022801"/>
    </source>
</evidence>
<comment type="subcellular location">
    <subcellularLocation>
        <location evidence="5">Cytoplasm</location>
    </subcellularLocation>
</comment>
<evidence type="ECO:0000313" key="7">
    <source>
        <dbReference type="EMBL" id="TET47071.1"/>
    </source>
</evidence>
<dbReference type="GO" id="GO:0016788">
    <property type="term" value="F:hydrolase activity, acting on ester bonds"/>
    <property type="evidence" value="ECO:0007669"/>
    <property type="project" value="UniProtKB-UniRule"/>
</dbReference>
<dbReference type="PANTHER" id="PTHR33317">
    <property type="entry name" value="POLYNUCLEOTIDYL TRANSFERASE, RIBONUCLEASE H-LIKE SUPERFAMILY PROTEIN"/>
    <property type="match status" value="1"/>
</dbReference>